<protein>
    <submittedName>
        <fullName evidence="1">Arc/MetJ-type ribon-helix-helix transcriptional regulator</fullName>
    </submittedName>
</protein>
<organism evidence="1 2">
    <name type="scientific">Peteryoungia aggregata LMG 23059</name>
    <dbReference type="NCBI Taxonomy" id="1368425"/>
    <lineage>
        <taxon>Bacteria</taxon>
        <taxon>Pseudomonadati</taxon>
        <taxon>Pseudomonadota</taxon>
        <taxon>Alphaproteobacteria</taxon>
        <taxon>Hyphomicrobiales</taxon>
        <taxon>Rhizobiaceae</taxon>
        <taxon>Peteryoungia</taxon>
    </lineage>
</organism>
<comment type="caution">
    <text evidence="1">The sequence shown here is derived from an EMBL/GenBank/DDBJ whole genome shotgun (WGS) entry which is preliminary data.</text>
</comment>
<accession>A0ABU0GDB7</accession>
<gene>
    <name evidence="1" type="ORF">J2045_003984</name>
</gene>
<reference evidence="1 2" key="1">
    <citation type="submission" date="2023-07" db="EMBL/GenBank/DDBJ databases">
        <title>Genomic Encyclopedia of Type Strains, Phase IV (KMG-IV): sequencing the most valuable type-strain genomes for metagenomic binning, comparative biology and taxonomic classification.</title>
        <authorList>
            <person name="Goeker M."/>
        </authorList>
    </citation>
    <scope>NUCLEOTIDE SEQUENCE [LARGE SCALE GENOMIC DNA]</scope>
    <source>
        <strain evidence="1 2">DSM 1111</strain>
    </source>
</reference>
<proteinExistence type="predicted"/>
<dbReference type="EMBL" id="JAUSUW010000014">
    <property type="protein sequence ID" value="MDQ0422934.1"/>
    <property type="molecule type" value="Genomic_DNA"/>
</dbReference>
<evidence type="ECO:0000313" key="2">
    <source>
        <dbReference type="Proteomes" id="UP001238496"/>
    </source>
</evidence>
<dbReference type="Proteomes" id="UP001238496">
    <property type="component" value="Unassembled WGS sequence"/>
</dbReference>
<name>A0ABU0GDB7_9HYPH</name>
<keyword evidence="2" id="KW-1185">Reference proteome</keyword>
<dbReference type="RefSeq" id="WP_307376119.1">
    <property type="nucleotide sequence ID" value="NZ_JAUSUW010000014.1"/>
</dbReference>
<sequence length="83" mass="9334">MERRHLNIILDDDLATHLDRRVQGDGAFRSADDYVGELIRRDMAEDSEAAQFLDNLLSEALVDGDQSFRSVSAADVLRRNAKS</sequence>
<evidence type="ECO:0000313" key="1">
    <source>
        <dbReference type="EMBL" id="MDQ0422934.1"/>
    </source>
</evidence>